<comment type="caution">
    <text evidence="2">The sequence shown here is derived from an EMBL/GenBank/DDBJ whole genome shotgun (WGS) entry which is preliminary data.</text>
</comment>
<dbReference type="EMBL" id="JARK01001342">
    <property type="protein sequence ID" value="EYC29736.1"/>
    <property type="molecule type" value="Genomic_DNA"/>
</dbReference>
<dbReference type="OrthoDB" id="5867340at2759"/>
<sequence length="242" mass="27700">MNQLMDFTLSTLRDKIPERVTERNEDTKTIALVASIVSYVLYNVLFLAAQLWPAFATLFLGLYYLSICYGYAKKNRTVMIVGTVLQALVALIISGLFIFFVVEIFTPHVVYKILVYIKNMAESQGLAAARNCSIAMAIDSLITAAIHFWTLYFCIQECRVESNEKQEKPEKPEKQEKPTETYRFAEQSWTMLTNALNRLRFQRECRWKFADLVSTPRDRAAYAGNAEPGANYGVFLIVFQPI</sequence>
<keyword evidence="1" id="KW-1133">Transmembrane helix</keyword>
<gene>
    <name evidence="2" type="primary">Acey_s0006.g3151</name>
    <name evidence="2" type="ORF">Y032_0006g3151</name>
</gene>
<dbReference type="Proteomes" id="UP000024635">
    <property type="component" value="Unassembled WGS sequence"/>
</dbReference>
<evidence type="ECO:0000256" key="1">
    <source>
        <dbReference type="SAM" id="Phobius"/>
    </source>
</evidence>
<keyword evidence="3" id="KW-1185">Reference proteome</keyword>
<dbReference type="STRING" id="53326.A0A016VQY8"/>
<feature type="transmembrane region" description="Helical" evidence="1">
    <location>
        <begin position="79"/>
        <end position="102"/>
    </location>
</feature>
<reference evidence="3" key="1">
    <citation type="journal article" date="2015" name="Nat. Genet.">
        <title>The genome and transcriptome of the zoonotic hookworm Ancylostoma ceylanicum identify infection-specific gene families.</title>
        <authorList>
            <person name="Schwarz E.M."/>
            <person name="Hu Y."/>
            <person name="Antoshechkin I."/>
            <person name="Miller M.M."/>
            <person name="Sternberg P.W."/>
            <person name="Aroian R.V."/>
        </authorList>
    </citation>
    <scope>NUCLEOTIDE SEQUENCE</scope>
    <source>
        <strain evidence="3">HY135</strain>
    </source>
</reference>
<proteinExistence type="predicted"/>
<protein>
    <submittedName>
        <fullName evidence="2">Uncharacterized protein</fullName>
    </submittedName>
</protein>
<feature type="transmembrane region" description="Helical" evidence="1">
    <location>
        <begin position="134"/>
        <end position="155"/>
    </location>
</feature>
<evidence type="ECO:0000313" key="2">
    <source>
        <dbReference type="EMBL" id="EYC29736.1"/>
    </source>
</evidence>
<feature type="transmembrane region" description="Helical" evidence="1">
    <location>
        <begin position="54"/>
        <end position="72"/>
    </location>
</feature>
<keyword evidence="1" id="KW-0472">Membrane</keyword>
<dbReference type="AlphaFoldDB" id="A0A016VQY8"/>
<accession>A0A016VQY8</accession>
<name>A0A016VQY8_9BILA</name>
<keyword evidence="1" id="KW-0812">Transmembrane</keyword>
<evidence type="ECO:0000313" key="3">
    <source>
        <dbReference type="Proteomes" id="UP000024635"/>
    </source>
</evidence>
<feature type="transmembrane region" description="Helical" evidence="1">
    <location>
        <begin position="29"/>
        <end position="48"/>
    </location>
</feature>
<organism evidence="2 3">
    <name type="scientific">Ancylostoma ceylanicum</name>
    <dbReference type="NCBI Taxonomy" id="53326"/>
    <lineage>
        <taxon>Eukaryota</taxon>
        <taxon>Metazoa</taxon>
        <taxon>Ecdysozoa</taxon>
        <taxon>Nematoda</taxon>
        <taxon>Chromadorea</taxon>
        <taxon>Rhabditida</taxon>
        <taxon>Rhabditina</taxon>
        <taxon>Rhabditomorpha</taxon>
        <taxon>Strongyloidea</taxon>
        <taxon>Ancylostomatidae</taxon>
        <taxon>Ancylostomatinae</taxon>
        <taxon>Ancylostoma</taxon>
    </lineage>
</organism>